<dbReference type="eggNOG" id="COG0088">
    <property type="taxonomic scope" value="Bacteria"/>
</dbReference>
<dbReference type="AlphaFoldDB" id="H6L0P2"/>
<keyword evidence="6" id="KW-0175">Coiled coil</keyword>
<dbReference type="Gene3D" id="3.40.1370.10">
    <property type="match status" value="2"/>
</dbReference>
<keyword evidence="5" id="KW-0699">rRNA-binding</keyword>
<name>H6L0P2_SAPGL</name>
<dbReference type="GO" id="GO:0006412">
    <property type="term" value="P:translation"/>
    <property type="evidence" value="ECO:0007669"/>
    <property type="project" value="UniProtKB-UniRule"/>
</dbReference>
<evidence type="ECO:0000256" key="3">
    <source>
        <dbReference type="ARBA" id="ARBA00023274"/>
    </source>
</evidence>
<dbReference type="GO" id="GO:0005840">
    <property type="term" value="C:ribosome"/>
    <property type="evidence" value="ECO:0007669"/>
    <property type="project" value="UniProtKB-KW"/>
</dbReference>
<keyword evidence="9" id="KW-1185">Reference proteome</keyword>
<evidence type="ECO:0000256" key="7">
    <source>
        <dbReference type="SAM" id="MobiDB-lite"/>
    </source>
</evidence>
<dbReference type="EMBL" id="CP002831">
    <property type="protein sequence ID" value="AFC24578.1"/>
    <property type="molecule type" value="Genomic_DNA"/>
</dbReference>
<evidence type="ECO:0000256" key="1">
    <source>
        <dbReference type="ARBA" id="ARBA00010528"/>
    </source>
</evidence>
<evidence type="ECO:0000256" key="6">
    <source>
        <dbReference type="SAM" id="Coils"/>
    </source>
</evidence>
<evidence type="ECO:0000256" key="2">
    <source>
        <dbReference type="ARBA" id="ARBA00022980"/>
    </source>
</evidence>
<keyword evidence="5" id="KW-0694">RNA-binding</keyword>
<dbReference type="OrthoDB" id="9803201at2"/>
<dbReference type="InterPro" id="IPR023574">
    <property type="entry name" value="Ribosomal_uL4_dom_sf"/>
</dbReference>
<accession>H6L0P2</accession>
<comment type="function">
    <text evidence="5">One of the primary rRNA binding proteins, this protein initially binds near the 5'-end of the 23S rRNA. It is important during the early stages of 50S assembly. It makes multiple contacts with different domains of the 23S rRNA in the assembled 50S subunit and ribosome.</text>
</comment>
<sequence length="269" mass="29796">MKLEVLDINGKGLGREVELSSDVFGLELKENHEHVVYLAVKQYLAHQRQGTHKSKERAEIAGSTRKLHRQKGTGGARKGSIKNPLFRGGGRVFGPRPRNYGIKLNKKVGRLARKAALSNKAQDNRILVVEDLKFDAAKTKNYIKFLEALNIADKKSLLLVDAPVAPAAPKAPRLQKGRGRKAAQQKEFNQAYVADLKAYEATVAEYEKTLEEQDKVYDEVFTNVALSARNLSQADVINARDLNVYETMNAECLVITESALAAITALLTK</sequence>
<dbReference type="GO" id="GO:0003735">
    <property type="term" value="F:structural constituent of ribosome"/>
    <property type="evidence" value="ECO:0007669"/>
    <property type="project" value="InterPro"/>
</dbReference>
<keyword evidence="3 5" id="KW-0687">Ribonucleoprotein</keyword>
<dbReference type="SUPFAM" id="SSF52166">
    <property type="entry name" value="Ribosomal protein L4"/>
    <property type="match status" value="1"/>
</dbReference>
<dbReference type="KEGG" id="sgn:SGRA_1844"/>
<dbReference type="PANTHER" id="PTHR10746">
    <property type="entry name" value="50S RIBOSOMAL PROTEIN L4"/>
    <property type="match status" value="1"/>
</dbReference>
<dbReference type="Pfam" id="PF00573">
    <property type="entry name" value="Ribosomal_L4"/>
    <property type="match status" value="2"/>
</dbReference>
<comment type="similarity">
    <text evidence="1 5">Belongs to the universal ribosomal protein uL4 family.</text>
</comment>
<dbReference type="Proteomes" id="UP000007519">
    <property type="component" value="Chromosome"/>
</dbReference>
<evidence type="ECO:0000256" key="4">
    <source>
        <dbReference type="ARBA" id="ARBA00035244"/>
    </source>
</evidence>
<dbReference type="STRING" id="984262.SGRA_1844"/>
<dbReference type="HAMAP" id="MF_01328_B">
    <property type="entry name" value="Ribosomal_uL4_B"/>
    <property type="match status" value="1"/>
</dbReference>
<comment type="subunit">
    <text evidence="5">Part of the 50S ribosomal subunit.</text>
</comment>
<reference evidence="8 9" key="1">
    <citation type="journal article" date="2012" name="Stand. Genomic Sci.">
        <title>Complete genome sequencing and analysis of Saprospira grandis str. Lewin, a predatory marine bacterium.</title>
        <authorList>
            <person name="Saw J.H."/>
            <person name="Yuryev A."/>
            <person name="Kanbe M."/>
            <person name="Hou S."/>
            <person name="Young A.G."/>
            <person name="Aizawa S."/>
            <person name="Alam M."/>
        </authorList>
    </citation>
    <scope>NUCLEOTIDE SEQUENCE [LARGE SCALE GENOMIC DNA]</scope>
    <source>
        <strain evidence="8 9">Lewin</strain>
    </source>
</reference>
<dbReference type="PANTHER" id="PTHR10746:SF6">
    <property type="entry name" value="LARGE RIBOSOMAL SUBUNIT PROTEIN UL4M"/>
    <property type="match status" value="1"/>
</dbReference>
<feature type="coiled-coil region" evidence="6">
    <location>
        <begin position="189"/>
        <end position="216"/>
    </location>
</feature>
<dbReference type="InterPro" id="IPR013005">
    <property type="entry name" value="Ribosomal_uL4-like"/>
</dbReference>
<evidence type="ECO:0000256" key="5">
    <source>
        <dbReference type="HAMAP-Rule" id="MF_01328"/>
    </source>
</evidence>
<feature type="region of interest" description="Disordered" evidence="7">
    <location>
        <begin position="48"/>
        <end position="81"/>
    </location>
</feature>
<keyword evidence="2 5" id="KW-0689">Ribosomal protein</keyword>
<comment type="function">
    <text evidence="5">Forms part of the polypeptide exit tunnel.</text>
</comment>
<organism evidence="8 9">
    <name type="scientific">Saprospira grandis (strain Lewin)</name>
    <dbReference type="NCBI Taxonomy" id="984262"/>
    <lineage>
        <taxon>Bacteria</taxon>
        <taxon>Pseudomonadati</taxon>
        <taxon>Bacteroidota</taxon>
        <taxon>Saprospiria</taxon>
        <taxon>Saprospirales</taxon>
        <taxon>Saprospiraceae</taxon>
        <taxon>Saprospira</taxon>
    </lineage>
</organism>
<proteinExistence type="inferred from homology"/>
<dbReference type="HOGENOM" id="CLU_041575_5_2_10"/>
<dbReference type="GO" id="GO:1990904">
    <property type="term" value="C:ribonucleoprotein complex"/>
    <property type="evidence" value="ECO:0007669"/>
    <property type="project" value="UniProtKB-KW"/>
</dbReference>
<evidence type="ECO:0000313" key="9">
    <source>
        <dbReference type="Proteomes" id="UP000007519"/>
    </source>
</evidence>
<dbReference type="NCBIfam" id="TIGR03953">
    <property type="entry name" value="rplD_bact"/>
    <property type="match status" value="1"/>
</dbReference>
<gene>
    <name evidence="5 8" type="primary">rplD</name>
    <name evidence="8" type="ordered locus">SGRA_1844</name>
</gene>
<evidence type="ECO:0000313" key="8">
    <source>
        <dbReference type="EMBL" id="AFC24578.1"/>
    </source>
</evidence>
<dbReference type="GO" id="GO:0019843">
    <property type="term" value="F:rRNA binding"/>
    <property type="evidence" value="ECO:0007669"/>
    <property type="project" value="UniProtKB-UniRule"/>
</dbReference>
<protein>
    <recommendedName>
        <fullName evidence="4 5">Large ribosomal subunit protein uL4</fullName>
    </recommendedName>
</protein>
<dbReference type="InterPro" id="IPR002136">
    <property type="entry name" value="Ribosomal_uL4"/>
</dbReference>